<name>A0A1F7YLA1_9BACT</name>
<evidence type="ECO:0008006" key="3">
    <source>
        <dbReference type="Google" id="ProtNLM"/>
    </source>
</evidence>
<dbReference type="AlphaFoldDB" id="A0A1F7YLA1"/>
<sequence>MNSTTFYDKEKRLDKLSKSEQEDLLFDLINAFAVVKNSEDSALLLHDLLTKREVQNLSKRLRIAKLLLADVLQEDITNKLHCSYATITKVKVWLDEGGDGLRKVISKLPERKLKPKYEKSLVKPDLPKILIALAREYGFTKEKHKLDNFLNDLEGKHLIDKQIRQVFNDEFRSLHSDKVKKDFIKTTSQR</sequence>
<dbReference type="PANTHER" id="PTHR40080">
    <property type="entry name" value="LMO1763 PROTEIN"/>
    <property type="match status" value="1"/>
</dbReference>
<dbReference type="Proteomes" id="UP000179221">
    <property type="component" value="Unassembled WGS sequence"/>
</dbReference>
<dbReference type="InterPro" id="IPR038116">
    <property type="entry name" value="TrpR-like_sf"/>
</dbReference>
<evidence type="ECO:0000313" key="2">
    <source>
        <dbReference type="Proteomes" id="UP000179221"/>
    </source>
</evidence>
<dbReference type="InterPro" id="IPR010921">
    <property type="entry name" value="Trp_repressor/repl_initiator"/>
</dbReference>
<dbReference type="Gene3D" id="1.10.1270.10">
    <property type="entry name" value="TrpR-like"/>
    <property type="match status" value="1"/>
</dbReference>
<dbReference type="EMBL" id="MGGL01000004">
    <property type="protein sequence ID" value="OGM27378.1"/>
    <property type="molecule type" value="Genomic_DNA"/>
</dbReference>
<dbReference type="GO" id="GO:0003700">
    <property type="term" value="F:DNA-binding transcription factor activity"/>
    <property type="evidence" value="ECO:0007669"/>
    <property type="project" value="InterPro"/>
</dbReference>
<dbReference type="InterPro" id="IPR013368">
    <property type="entry name" value="YecD_YerC"/>
</dbReference>
<dbReference type="InterPro" id="IPR000831">
    <property type="entry name" value="Trp_repress"/>
</dbReference>
<organism evidence="1 2">
    <name type="scientific">Candidatus Woesebacteria bacterium RIFCSPHIGHO2_01_FULL_40_22</name>
    <dbReference type="NCBI Taxonomy" id="1802499"/>
    <lineage>
        <taxon>Bacteria</taxon>
        <taxon>Candidatus Woeseibacteriota</taxon>
    </lineage>
</organism>
<comment type="caution">
    <text evidence="1">The sequence shown here is derived from an EMBL/GenBank/DDBJ whole genome shotgun (WGS) entry which is preliminary data.</text>
</comment>
<dbReference type="GO" id="GO:0043565">
    <property type="term" value="F:sequence-specific DNA binding"/>
    <property type="evidence" value="ECO:0007669"/>
    <property type="project" value="InterPro"/>
</dbReference>
<reference evidence="1 2" key="1">
    <citation type="journal article" date="2016" name="Nat. Commun.">
        <title>Thousands of microbial genomes shed light on interconnected biogeochemical processes in an aquifer system.</title>
        <authorList>
            <person name="Anantharaman K."/>
            <person name="Brown C.T."/>
            <person name="Hug L.A."/>
            <person name="Sharon I."/>
            <person name="Castelle C.J."/>
            <person name="Probst A.J."/>
            <person name="Thomas B.C."/>
            <person name="Singh A."/>
            <person name="Wilkins M.J."/>
            <person name="Karaoz U."/>
            <person name="Brodie E.L."/>
            <person name="Williams K.H."/>
            <person name="Hubbard S.S."/>
            <person name="Banfield J.F."/>
        </authorList>
    </citation>
    <scope>NUCLEOTIDE SEQUENCE [LARGE SCALE GENOMIC DNA]</scope>
</reference>
<gene>
    <name evidence="1" type="ORF">A2628_01065</name>
</gene>
<dbReference type="SUPFAM" id="SSF48295">
    <property type="entry name" value="TrpR-like"/>
    <property type="match status" value="1"/>
</dbReference>
<dbReference type="Pfam" id="PF01371">
    <property type="entry name" value="Trp_repressor"/>
    <property type="match status" value="1"/>
</dbReference>
<accession>A0A1F7YLA1</accession>
<protein>
    <recommendedName>
        <fullName evidence="3">TrpR like protein, YerC/YecD</fullName>
    </recommendedName>
</protein>
<evidence type="ECO:0000313" key="1">
    <source>
        <dbReference type="EMBL" id="OGM27378.1"/>
    </source>
</evidence>
<dbReference type="PANTHER" id="PTHR40080:SF1">
    <property type="entry name" value="TRPR-LIKE PROTEIN YERC_YECD"/>
    <property type="match status" value="1"/>
</dbReference>
<proteinExistence type="predicted"/>